<dbReference type="GO" id="GO:0015074">
    <property type="term" value="P:DNA integration"/>
    <property type="evidence" value="ECO:0007669"/>
    <property type="project" value="UniProtKB-KW"/>
</dbReference>
<dbReference type="OrthoDB" id="9057547at2"/>
<evidence type="ECO:0000313" key="7">
    <source>
        <dbReference type="EMBL" id="GFZ84102.1"/>
    </source>
</evidence>
<evidence type="ECO:0000259" key="6">
    <source>
        <dbReference type="PROSITE" id="PS51900"/>
    </source>
</evidence>
<dbReference type="InterPro" id="IPR013762">
    <property type="entry name" value="Integrase-like_cat_sf"/>
</dbReference>
<dbReference type="PROSITE" id="PS51900">
    <property type="entry name" value="CB"/>
    <property type="match status" value="1"/>
</dbReference>
<keyword evidence="8" id="KW-1185">Reference proteome</keyword>
<dbReference type="GO" id="GO:0006310">
    <property type="term" value="P:DNA recombination"/>
    <property type="evidence" value="ECO:0007669"/>
    <property type="project" value="UniProtKB-KW"/>
</dbReference>
<organism evidence="7 8">
    <name type="scientific">Pseudohongiella nitratireducens</name>
    <dbReference type="NCBI Taxonomy" id="1768907"/>
    <lineage>
        <taxon>Bacteria</taxon>
        <taxon>Pseudomonadati</taxon>
        <taxon>Pseudomonadota</taxon>
        <taxon>Gammaproteobacteria</taxon>
        <taxon>Pseudomonadales</taxon>
        <taxon>Pseudohongiellaceae</taxon>
        <taxon>Pseudohongiella</taxon>
    </lineage>
</organism>
<dbReference type="SUPFAM" id="SSF56349">
    <property type="entry name" value="DNA breaking-rejoining enzymes"/>
    <property type="match status" value="1"/>
</dbReference>
<evidence type="ECO:0000259" key="5">
    <source>
        <dbReference type="PROSITE" id="PS51898"/>
    </source>
</evidence>
<gene>
    <name evidence="7" type="ORF">GCM10011403_29560</name>
</gene>
<dbReference type="InterPro" id="IPR002104">
    <property type="entry name" value="Integrase_catalytic"/>
</dbReference>
<dbReference type="EMBL" id="BMIY01000015">
    <property type="protein sequence ID" value="GFZ84102.1"/>
    <property type="molecule type" value="Genomic_DNA"/>
</dbReference>
<protein>
    <submittedName>
        <fullName evidence="7">Bacteriophage integrase</fullName>
    </submittedName>
</protein>
<proteinExistence type="predicted"/>
<keyword evidence="1" id="KW-0229">DNA integration</keyword>
<feature type="domain" description="Core-binding (CB)" evidence="6">
    <location>
        <begin position="58"/>
        <end position="139"/>
    </location>
</feature>
<dbReference type="Pfam" id="PF24624">
    <property type="entry name" value="Int_N"/>
    <property type="match status" value="1"/>
</dbReference>
<dbReference type="RefSeq" id="WP_068811076.1">
    <property type="nucleotide sequence ID" value="NZ_BMIY01000015.1"/>
</dbReference>
<dbReference type="AlphaFoldDB" id="A0A916QM69"/>
<evidence type="ECO:0000256" key="4">
    <source>
        <dbReference type="PROSITE-ProRule" id="PRU01248"/>
    </source>
</evidence>
<evidence type="ECO:0000256" key="3">
    <source>
        <dbReference type="ARBA" id="ARBA00023172"/>
    </source>
</evidence>
<dbReference type="InterPro" id="IPR044068">
    <property type="entry name" value="CB"/>
</dbReference>
<dbReference type="PANTHER" id="PTHR30349">
    <property type="entry name" value="PHAGE INTEGRASE-RELATED"/>
    <property type="match status" value="1"/>
</dbReference>
<keyword evidence="2 4" id="KW-0238">DNA-binding</keyword>
<evidence type="ECO:0000313" key="8">
    <source>
        <dbReference type="Proteomes" id="UP000627715"/>
    </source>
</evidence>
<evidence type="ECO:0000256" key="1">
    <source>
        <dbReference type="ARBA" id="ARBA00022908"/>
    </source>
</evidence>
<dbReference type="GO" id="GO:0003677">
    <property type="term" value="F:DNA binding"/>
    <property type="evidence" value="ECO:0007669"/>
    <property type="project" value="UniProtKB-UniRule"/>
</dbReference>
<evidence type="ECO:0000256" key="2">
    <source>
        <dbReference type="ARBA" id="ARBA00023125"/>
    </source>
</evidence>
<dbReference type="PANTHER" id="PTHR30349:SF93">
    <property type="entry name" value="FELS-2 PROPHAGE PROTEIN"/>
    <property type="match status" value="1"/>
</dbReference>
<reference evidence="7" key="2">
    <citation type="submission" date="2020-09" db="EMBL/GenBank/DDBJ databases">
        <authorList>
            <person name="Sun Q."/>
            <person name="Zhou Y."/>
        </authorList>
    </citation>
    <scope>NUCLEOTIDE SEQUENCE</scope>
    <source>
        <strain evidence="7">CGMCC 1.15425</strain>
    </source>
</reference>
<dbReference type="InterPro" id="IPR011010">
    <property type="entry name" value="DNA_brk_join_enz"/>
</dbReference>
<dbReference type="InterPro" id="IPR057084">
    <property type="entry name" value="Int_N"/>
</dbReference>
<accession>A0A916QM69</accession>
<sequence>MPKKVNGKWRVDLRPQGHQGKRIRRSFDSRAEALRFEAFVTNEASQGREWNPTAPDNRRFSDLVELWYETHGYFLKEGKRRRSALLAVAEAMKDPIAATMTGMDFTRYRKNKTVNGKPANPKTLNNHLGYCNAVFNELIRTDHINYDNPFGKIRPVKLSDRELSYLSAPQITELLAKAKASRNPHLYPMSLLCLSTGCRWGEAANLTRSRVKNGTVTFTDTKGKRNRTIPISDQLEKMLLAHNRKGGDRLFTDSSMVAFDRLALKLSFKLPTGQSTHILRHTYAAYFVQNGGDILTLKDILGHVDIKMTMRYAHLAPDHLALAKTINPVTGHNWDNQEL</sequence>
<feature type="domain" description="Tyr recombinase" evidence="5">
    <location>
        <begin position="161"/>
        <end position="325"/>
    </location>
</feature>
<comment type="caution">
    <text evidence="7">The sequence shown here is derived from an EMBL/GenBank/DDBJ whole genome shotgun (WGS) entry which is preliminary data.</text>
</comment>
<dbReference type="CDD" id="cd00796">
    <property type="entry name" value="INT_Rci_Hp1_C"/>
    <property type="match status" value="1"/>
</dbReference>
<dbReference type="Proteomes" id="UP000627715">
    <property type="component" value="Unassembled WGS sequence"/>
</dbReference>
<dbReference type="PROSITE" id="PS51898">
    <property type="entry name" value="TYR_RECOMBINASE"/>
    <property type="match status" value="1"/>
</dbReference>
<dbReference type="Pfam" id="PF00589">
    <property type="entry name" value="Phage_integrase"/>
    <property type="match status" value="1"/>
</dbReference>
<dbReference type="Gene3D" id="1.10.443.10">
    <property type="entry name" value="Intergrase catalytic core"/>
    <property type="match status" value="1"/>
</dbReference>
<name>A0A916QM69_9GAMM</name>
<keyword evidence="3" id="KW-0233">DNA recombination</keyword>
<dbReference type="InterPro" id="IPR050090">
    <property type="entry name" value="Tyrosine_recombinase_XerCD"/>
</dbReference>
<reference evidence="7" key="1">
    <citation type="journal article" date="2014" name="Int. J. Syst. Evol. Microbiol.">
        <title>Complete genome sequence of Corynebacterium casei LMG S-19264T (=DSM 44701T), isolated from a smear-ripened cheese.</title>
        <authorList>
            <consortium name="US DOE Joint Genome Institute (JGI-PGF)"/>
            <person name="Walter F."/>
            <person name="Albersmeier A."/>
            <person name="Kalinowski J."/>
            <person name="Ruckert C."/>
        </authorList>
    </citation>
    <scope>NUCLEOTIDE SEQUENCE</scope>
    <source>
        <strain evidence="7">CGMCC 1.15425</strain>
    </source>
</reference>